<evidence type="ECO:0000256" key="8">
    <source>
        <dbReference type="ARBA" id="ARBA00022741"/>
    </source>
</evidence>
<keyword evidence="9" id="KW-0418">Kinase</keyword>
<dbReference type="GO" id="GO:0005886">
    <property type="term" value="C:plasma membrane"/>
    <property type="evidence" value="ECO:0007669"/>
    <property type="project" value="UniProtKB-SubCell"/>
</dbReference>
<evidence type="ECO:0000256" key="11">
    <source>
        <dbReference type="ARBA" id="ARBA00022989"/>
    </source>
</evidence>
<evidence type="ECO:0000256" key="9">
    <source>
        <dbReference type="ARBA" id="ARBA00022777"/>
    </source>
</evidence>
<accession>A0A1F2WES7</accession>
<keyword evidence="13 14" id="KW-0472">Membrane</keyword>
<feature type="domain" description="HAMP" evidence="15">
    <location>
        <begin position="256"/>
        <end position="308"/>
    </location>
</feature>
<keyword evidence="5" id="KW-0597">Phosphoprotein</keyword>
<keyword evidence="7 14" id="KW-0812">Transmembrane</keyword>
<evidence type="ECO:0000313" key="17">
    <source>
        <dbReference type="Proteomes" id="UP000177876"/>
    </source>
</evidence>
<feature type="transmembrane region" description="Helical" evidence="14">
    <location>
        <begin position="20"/>
        <end position="42"/>
    </location>
</feature>
<keyword evidence="10" id="KW-0067">ATP-binding</keyword>
<evidence type="ECO:0000256" key="7">
    <source>
        <dbReference type="ARBA" id="ARBA00022692"/>
    </source>
</evidence>
<evidence type="ECO:0000256" key="14">
    <source>
        <dbReference type="SAM" id="Phobius"/>
    </source>
</evidence>
<name>A0A1F2WES7_9ACTN</name>
<dbReference type="PROSITE" id="PS50885">
    <property type="entry name" value="HAMP"/>
    <property type="match status" value="1"/>
</dbReference>
<dbReference type="GO" id="GO:0005524">
    <property type="term" value="F:ATP binding"/>
    <property type="evidence" value="ECO:0007669"/>
    <property type="project" value="UniProtKB-KW"/>
</dbReference>
<proteinExistence type="predicted"/>
<comment type="subcellular location">
    <subcellularLocation>
        <location evidence="2">Cell membrane</location>
        <topology evidence="2">Multi-pass membrane protein</topology>
    </subcellularLocation>
</comment>
<keyword evidence="4" id="KW-1003">Cell membrane</keyword>
<dbReference type="PANTHER" id="PTHR45528:SF1">
    <property type="entry name" value="SENSOR HISTIDINE KINASE CPXA"/>
    <property type="match status" value="1"/>
</dbReference>
<dbReference type="AlphaFoldDB" id="A0A1F2WES7"/>
<evidence type="ECO:0000256" key="12">
    <source>
        <dbReference type="ARBA" id="ARBA00023012"/>
    </source>
</evidence>
<dbReference type="Pfam" id="PF00672">
    <property type="entry name" value="HAMP"/>
    <property type="match status" value="1"/>
</dbReference>
<dbReference type="InterPro" id="IPR050398">
    <property type="entry name" value="HssS/ArlS-like"/>
</dbReference>
<dbReference type="GO" id="GO:0000155">
    <property type="term" value="F:phosphorelay sensor kinase activity"/>
    <property type="evidence" value="ECO:0007669"/>
    <property type="project" value="TreeGrafter"/>
</dbReference>
<evidence type="ECO:0000259" key="15">
    <source>
        <dbReference type="PROSITE" id="PS50885"/>
    </source>
</evidence>
<dbReference type="Gene3D" id="6.10.340.10">
    <property type="match status" value="1"/>
</dbReference>
<reference evidence="16 17" key="1">
    <citation type="journal article" date="2016" name="Nat. Commun.">
        <title>Thousands of microbial genomes shed light on interconnected biogeochemical processes in an aquifer system.</title>
        <authorList>
            <person name="Anantharaman K."/>
            <person name="Brown C.T."/>
            <person name="Hug L.A."/>
            <person name="Sharon I."/>
            <person name="Castelle C.J."/>
            <person name="Probst A.J."/>
            <person name="Thomas B.C."/>
            <person name="Singh A."/>
            <person name="Wilkins M.J."/>
            <person name="Karaoz U."/>
            <person name="Brodie E.L."/>
            <person name="Williams K.H."/>
            <person name="Hubbard S.S."/>
            <person name="Banfield J.F."/>
        </authorList>
    </citation>
    <scope>NUCLEOTIDE SEQUENCE [LARGE SCALE GENOMIC DNA]</scope>
</reference>
<dbReference type="InterPro" id="IPR003660">
    <property type="entry name" value="HAMP_dom"/>
</dbReference>
<dbReference type="SUPFAM" id="SSF158472">
    <property type="entry name" value="HAMP domain-like"/>
    <property type="match status" value="1"/>
</dbReference>
<dbReference type="EMBL" id="MELK01000055">
    <property type="protein sequence ID" value="OFW55351.1"/>
    <property type="molecule type" value="Genomic_DNA"/>
</dbReference>
<protein>
    <recommendedName>
        <fullName evidence="3">histidine kinase</fullName>
        <ecNumber evidence="3">2.7.13.3</ecNumber>
    </recommendedName>
</protein>
<evidence type="ECO:0000256" key="1">
    <source>
        <dbReference type="ARBA" id="ARBA00000085"/>
    </source>
</evidence>
<evidence type="ECO:0000256" key="2">
    <source>
        <dbReference type="ARBA" id="ARBA00004651"/>
    </source>
</evidence>
<dbReference type="EC" id="2.7.13.3" evidence="3"/>
<evidence type="ECO:0000313" key="16">
    <source>
        <dbReference type="EMBL" id="OFW55351.1"/>
    </source>
</evidence>
<evidence type="ECO:0000256" key="5">
    <source>
        <dbReference type="ARBA" id="ARBA00022553"/>
    </source>
</evidence>
<keyword evidence="12" id="KW-0902">Two-component regulatory system</keyword>
<comment type="caution">
    <text evidence="16">The sequence shown here is derived from an EMBL/GenBank/DDBJ whole genome shotgun (WGS) entry which is preliminary data.</text>
</comment>
<evidence type="ECO:0000256" key="3">
    <source>
        <dbReference type="ARBA" id="ARBA00012438"/>
    </source>
</evidence>
<evidence type="ECO:0000256" key="10">
    <source>
        <dbReference type="ARBA" id="ARBA00022840"/>
    </source>
</evidence>
<sequence length="314" mass="34871">MAEKKNTKGIRFRKKRSIILYQIAGLVAVVLLISGVATFFLIQKSENRLINKSIDKQIETEANNMVSALNYITEAMVESTFAITEANAQQINSDIAQKKMTDVQRAGDQVAKAMVDAGSFNLENLSVIVPPTAFTGAAYVIVSSDESLVYEWKVPDYIVQAMQSETPYLLRKEGVPELGLEGAQLIILQAQEISFAPGFNLFVVSVVPMQEKIDSINAYYNKERGNVSLTMGLSVFLSIIAVVIIIFFLLSYLIRKRITQPIDELSATAEEVMRGQIDVDVKVHEGGEFQGLESVFKEMLDSLRNLVTRSTENN</sequence>
<keyword evidence="11 14" id="KW-1133">Transmembrane helix</keyword>
<keyword evidence="6" id="KW-0808">Transferase</keyword>
<dbReference type="Proteomes" id="UP000177876">
    <property type="component" value="Unassembled WGS sequence"/>
</dbReference>
<evidence type="ECO:0000256" key="4">
    <source>
        <dbReference type="ARBA" id="ARBA00022475"/>
    </source>
</evidence>
<organism evidence="16 17">
    <name type="scientific">Candidatus Solincola sediminis</name>
    <dbReference type="NCBI Taxonomy" id="1797199"/>
    <lineage>
        <taxon>Bacteria</taxon>
        <taxon>Bacillati</taxon>
        <taxon>Actinomycetota</taxon>
        <taxon>Candidatus Geothermincolia</taxon>
        <taxon>Candidatus Geothermincolales</taxon>
        <taxon>Candidatus Geothermincolaceae</taxon>
        <taxon>Candidatus Solincola</taxon>
    </lineage>
</organism>
<feature type="transmembrane region" description="Helical" evidence="14">
    <location>
        <begin position="231"/>
        <end position="254"/>
    </location>
</feature>
<evidence type="ECO:0000256" key="13">
    <source>
        <dbReference type="ARBA" id="ARBA00023136"/>
    </source>
</evidence>
<dbReference type="SMART" id="SM00304">
    <property type="entry name" value="HAMP"/>
    <property type="match status" value="1"/>
</dbReference>
<dbReference type="STRING" id="1797197.A2Y75_10535"/>
<gene>
    <name evidence="16" type="ORF">A2Y75_10535</name>
</gene>
<comment type="catalytic activity">
    <reaction evidence="1">
        <text>ATP + protein L-histidine = ADP + protein N-phospho-L-histidine.</text>
        <dbReference type="EC" id="2.7.13.3"/>
    </reaction>
</comment>
<keyword evidence="8" id="KW-0547">Nucleotide-binding</keyword>
<evidence type="ECO:0000256" key="6">
    <source>
        <dbReference type="ARBA" id="ARBA00022679"/>
    </source>
</evidence>
<dbReference type="PANTHER" id="PTHR45528">
    <property type="entry name" value="SENSOR HISTIDINE KINASE CPXA"/>
    <property type="match status" value="1"/>
</dbReference>